<dbReference type="GO" id="GO:0005737">
    <property type="term" value="C:cytoplasm"/>
    <property type="evidence" value="ECO:0007669"/>
    <property type="project" value="TreeGrafter"/>
</dbReference>
<keyword evidence="5" id="KW-1185">Reference proteome</keyword>
<dbReference type="EMBL" id="KZ819327">
    <property type="protein sequence ID" value="PWN20556.1"/>
    <property type="molecule type" value="Genomic_DNA"/>
</dbReference>
<evidence type="ECO:0008006" key="6">
    <source>
        <dbReference type="Google" id="ProtNLM"/>
    </source>
</evidence>
<dbReference type="GO" id="GO:0032265">
    <property type="term" value="P:XMP salvage"/>
    <property type="evidence" value="ECO:0007669"/>
    <property type="project" value="TreeGrafter"/>
</dbReference>
<name>A0A316U5P1_9BASI</name>
<keyword evidence="2" id="KW-0808">Transferase</keyword>
<evidence type="ECO:0000256" key="2">
    <source>
        <dbReference type="ARBA" id="ARBA00022679"/>
    </source>
</evidence>
<dbReference type="STRING" id="1684307.A0A316U5P1"/>
<accession>A0A316U5P1</accession>
<feature type="region of interest" description="Disordered" evidence="3">
    <location>
        <begin position="191"/>
        <end position="217"/>
    </location>
</feature>
<reference evidence="4 5" key="1">
    <citation type="journal article" date="2018" name="Mol. Biol. Evol.">
        <title>Broad Genomic Sampling Reveals a Smut Pathogenic Ancestry of the Fungal Clade Ustilaginomycotina.</title>
        <authorList>
            <person name="Kijpornyongpan T."/>
            <person name="Mondo S.J."/>
            <person name="Barry K."/>
            <person name="Sandor L."/>
            <person name="Lee J."/>
            <person name="Lipzen A."/>
            <person name="Pangilinan J."/>
            <person name="LaButti K."/>
            <person name="Hainaut M."/>
            <person name="Henrissat B."/>
            <person name="Grigoriev I.V."/>
            <person name="Spatafora J.W."/>
            <person name="Aime M.C."/>
        </authorList>
    </citation>
    <scope>NUCLEOTIDE SEQUENCE [LARGE SCALE GENOMIC DNA]</scope>
    <source>
        <strain evidence="4 5">MCA 4718</strain>
    </source>
</reference>
<dbReference type="GO" id="GO:0046100">
    <property type="term" value="P:hypoxanthine metabolic process"/>
    <property type="evidence" value="ECO:0007669"/>
    <property type="project" value="TreeGrafter"/>
</dbReference>
<dbReference type="SUPFAM" id="SSF53271">
    <property type="entry name" value="PRTase-like"/>
    <property type="match status" value="1"/>
</dbReference>
<protein>
    <recommendedName>
        <fullName evidence="6">PRTase-like protein</fullName>
    </recommendedName>
</protein>
<dbReference type="Gene3D" id="3.40.50.2020">
    <property type="match status" value="1"/>
</dbReference>
<dbReference type="PANTHER" id="PTHR43363:SF1">
    <property type="entry name" value="HYPOXANTHINE-GUANINE PHOSPHORIBOSYLTRANSFERASE"/>
    <property type="match status" value="1"/>
</dbReference>
<dbReference type="GO" id="GO:0032263">
    <property type="term" value="P:GMP salvage"/>
    <property type="evidence" value="ECO:0007669"/>
    <property type="project" value="TreeGrafter"/>
</dbReference>
<sequence>MTSSTEQLPDDHIRATYEDIHVQIAQTAKLIKRQFDPDVMVAISGGGLIPARILRTFLKKPSAHDPNKKRNVPIQAIGLALYEEVAGSSVENMGREVVRTQWLDEGTFGKRSSREDRGEDGDKEEGLLGKRILIVDEVDDSRTTLQYAYQELVKDVKAGLEALEPEARAKLPPTRFAIFVVHNKVKDSGKRGTLPLIPSQSSSSTLEDQPVDSTSGGGAVAEGVWYYPAGETGDVWVDYPWETEDIAEHNRLANLAKKLGVNQVGAGVASR</sequence>
<feature type="compositionally biased region" description="Polar residues" evidence="3">
    <location>
        <begin position="198"/>
        <end position="214"/>
    </location>
</feature>
<evidence type="ECO:0000256" key="1">
    <source>
        <dbReference type="ARBA" id="ARBA00022676"/>
    </source>
</evidence>
<gene>
    <name evidence="4" type="ORF">BCV69DRAFT_192220</name>
</gene>
<dbReference type="GO" id="GO:0032264">
    <property type="term" value="P:IMP salvage"/>
    <property type="evidence" value="ECO:0007669"/>
    <property type="project" value="TreeGrafter"/>
</dbReference>
<evidence type="ECO:0000313" key="4">
    <source>
        <dbReference type="EMBL" id="PWN20556.1"/>
    </source>
</evidence>
<dbReference type="PANTHER" id="PTHR43363">
    <property type="entry name" value="HYPOXANTHINE PHOSPHORIBOSYLTRANSFERASE"/>
    <property type="match status" value="1"/>
</dbReference>
<dbReference type="RefSeq" id="XP_025347716.1">
    <property type="nucleotide sequence ID" value="XM_025489629.1"/>
</dbReference>
<organism evidence="4 5">
    <name type="scientific">Pseudomicrostroma glucosiphilum</name>
    <dbReference type="NCBI Taxonomy" id="1684307"/>
    <lineage>
        <taxon>Eukaryota</taxon>
        <taxon>Fungi</taxon>
        <taxon>Dikarya</taxon>
        <taxon>Basidiomycota</taxon>
        <taxon>Ustilaginomycotina</taxon>
        <taxon>Exobasidiomycetes</taxon>
        <taxon>Microstromatales</taxon>
        <taxon>Microstromatales incertae sedis</taxon>
        <taxon>Pseudomicrostroma</taxon>
    </lineage>
</organism>
<proteinExistence type="predicted"/>
<dbReference type="InterPro" id="IPR029057">
    <property type="entry name" value="PRTase-like"/>
</dbReference>
<keyword evidence="1" id="KW-0328">Glycosyltransferase</keyword>
<dbReference type="GeneID" id="37011363"/>
<dbReference type="Proteomes" id="UP000245942">
    <property type="component" value="Unassembled WGS sequence"/>
</dbReference>
<dbReference type="AlphaFoldDB" id="A0A316U5P1"/>
<dbReference type="OrthoDB" id="9973266at2759"/>
<dbReference type="GO" id="GO:0004422">
    <property type="term" value="F:hypoxanthine phosphoribosyltransferase activity"/>
    <property type="evidence" value="ECO:0007669"/>
    <property type="project" value="TreeGrafter"/>
</dbReference>
<evidence type="ECO:0000313" key="5">
    <source>
        <dbReference type="Proteomes" id="UP000245942"/>
    </source>
</evidence>
<evidence type="ECO:0000256" key="3">
    <source>
        <dbReference type="SAM" id="MobiDB-lite"/>
    </source>
</evidence>